<gene>
    <name evidence="1" type="ORF">F6W96_09940</name>
</gene>
<protein>
    <submittedName>
        <fullName evidence="1">Uncharacterized protein</fullName>
    </submittedName>
</protein>
<sequence length="73" mass="8016">MTTPNGPRIVDHAAHRERVAIDQQIRALLDHISTLKLSAQSSETLSATRALSALTDVRRTAFRREVGWPGNPG</sequence>
<name>A0A6G9Z026_9NOCA</name>
<proteinExistence type="predicted"/>
<dbReference type="EMBL" id="CP046173">
    <property type="protein sequence ID" value="QIS18566.1"/>
    <property type="molecule type" value="Genomic_DNA"/>
</dbReference>
<dbReference type="AlphaFoldDB" id="A0A6G9Z026"/>
<evidence type="ECO:0000313" key="1">
    <source>
        <dbReference type="EMBL" id="QIS18566.1"/>
    </source>
</evidence>
<dbReference type="Proteomes" id="UP000500953">
    <property type="component" value="Chromosome"/>
</dbReference>
<accession>A0A6G9Z026</accession>
<reference evidence="1 2" key="1">
    <citation type="journal article" date="2019" name="ACS Chem. Biol.">
        <title>Identification and Mobilization of a Cryptic Antibiotic Biosynthesis Gene Locus from a Human-Pathogenic Nocardia Isolate.</title>
        <authorList>
            <person name="Herisse M."/>
            <person name="Ishida K."/>
            <person name="Porter J.L."/>
            <person name="Howden B."/>
            <person name="Hertweck C."/>
            <person name="Stinear T.P."/>
            <person name="Pidot S.J."/>
        </authorList>
    </citation>
    <scope>NUCLEOTIDE SEQUENCE [LARGE SCALE GENOMIC DNA]</scope>
    <source>
        <strain evidence="1 2">AUSMDU00012715</strain>
    </source>
</reference>
<organism evidence="1 2">
    <name type="scientific">Nocardia terpenica</name>
    <dbReference type="NCBI Taxonomy" id="455432"/>
    <lineage>
        <taxon>Bacteria</taxon>
        <taxon>Bacillati</taxon>
        <taxon>Actinomycetota</taxon>
        <taxon>Actinomycetes</taxon>
        <taxon>Mycobacteriales</taxon>
        <taxon>Nocardiaceae</taxon>
        <taxon>Nocardia</taxon>
    </lineage>
</organism>
<evidence type="ECO:0000313" key="2">
    <source>
        <dbReference type="Proteomes" id="UP000500953"/>
    </source>
</evidence>
<dbReference type="RefSeq" id="WP_167485893.1">
    <property type="nucleotide sequence ID" value="NZ_CP046173.1"/>
</dbReference>